<feature type="compositionally biased region" description="Basic and acidic residues" evidence="1">
    <location>
        <begin position="1"/>
        <end position="13"/>
    </location>
</feature>
<evidence type="ECO:0000256" key="1">
    <source>
        <dbReference type="SAM" id="MobiDB-lite"/>
    </source>
</evidence>
<evidence type="ECO:0000256" key="2">
    <source>
        <dbReference type="SAM" id="Phobius"/>
    </source>
</evidence>
<feature type="compositionally biased region" description="Acidic residues" evidence="1">
    <location>
        <begin position="53"/>
        <end position="62"/>
    </location>
</feature>
<feature type="compositionally biased region" description="Gly residues" evidence="1">
    <location>
        <begin position="101"/>
        <end position="110"/>
    </location>
</feature>
<keyword evidence="2" id="KW-1133">Transmembrane helix</keyword>
<feature type="compositionally biased region" description="Acidic residues" evidence="1">
    <location>
        <begin position="196"/>
        <end position="211"/>
    </location>
</feature>
<feature type="region of interest" description="Disordered" evidence="1">
    <location>
        <begin position="268"/>
        <end position="339"/>
    </location>
</feature>
<evidence type="ECO:0000313" key="4">
    <source>
        <dbReference type="Proteomes" id="UP000009081"/>
    </source>
</evidence>
<feature type="region of interest" description="Disordered" evidence="1">
    <location>
        <begin position="407"/>
        <end position="483"/>
    </location>
</feature>
<dbReference type="KEGG" id="mea:Mex_2p0730"/>
<reference evidence="3 4" key="1">
    <citation type="journal article" date="2009" name="PLoS ONE">
        <title>Methylobacterium genome sequences: a reference blueprint to investigate microbial metabolism of C1 compounds from natural and industrial sources.</title>
        <authorList>
            <person name="Vuilleumier S."/>
            <person name="Chistoserdova L."/>
            <person name="Lee M.-C."/>
            <person name="Bringel F."/>
            <person name="Lajus A."/>
            <person name="Zhou Y."/>
            <person name="Gourion B."/>
            <person name="Barbe V."/>
            <person name="Chang J."/>
            <person name="Cruveiller S."/>
            <person name="Dossat C."/>
            <person name="Gillett W."/>
            <person name="Gruffaz C."/>
            <person name="Haugen E."/>
            <person name="Hourcade E."/>
            <person name="Levy R."/>
            <person name="Mangenot S."/>
            <person name="Muller E."/>
            <person name="Nadalig T."/>
            <person name="Pagni M."/>
            <person name="Penny C."/>
            <person name="Peyraud R."/>
            <person name="Robinson D.G."/>
            <person name="Roche D."/>
            <person name="Rouy Z."/>
            <person name="Saenampechek C."/>
            <person name="Salvignol G."/>
            <person name="Vallenet D."/>
            <person name="Wu Z."/>
            <person name="Marx C.J."/>
            <person name="Vorholt J.A."/>
            <person name="Olson M.V."/>
            <person name="Kaul R."/>
            <person name="Weissenbach J."/>
            <person name="Medigue C."/>
            <person name="Lidstrom M.E."/>
        </authorList>
    </citation>
    <scope>NUCLEOTIDE SEQUENCE [LARGE SCALE GENOMIC DNA]</scope>
    <source>
        <strain evidence="4">ATCC 14718 / DSM 1338 / JCM 2805 / NCIMB 9133 / AM1</strain>
    </source>
</reference>
<keyword evidence="4" id="KW-1185">Reference proteome</keyword>
<keyword evidence="3" id="KW-0614">Plasmid</keyword>
<accession>C5B542</accession>
<dbReference type="RefSeq" id="WP_012754017.1">
    <property type="nucleotide sequence ID" value="NC_012811.1"/>
</dbReference>
<proteinExistence type="predicted"/>
<geneLocation type="plasmid" evidence="3 4">
    <name>megaplasmid</name>
</geneLocation>
<protein>
    <submittedName>
        <fullName evidence="3">Uncharacterized protein</fullName>
    </submittedName>
</protein>
<evidence type="ECO:0000313" key="3">
    <source>
        <dbReference type="EMBL" id="ACS43574.1"/>
    </source>
</evidence>
<feature type="compositionally biased region" description="Low complexity" evidence="1">
    <location>
        <begin position="294"/>
        <end position="308"/>
    </location>
</feature>
<name>C5B542_METEA</name>
<dbReference type="Proteomes" id="UP000009081">
    <property type="component" value="Plasmid megaplasmid"/>
</dbReference>
<gene>
    <name evidence="3" type="ordered locus">MexAM1_META2p0730</name>
</gene>
<sequence>MTQDRRGSARDPEDLGVDSFAFGLDGPDPADAFAAAPPRQAAPPRAHAPALPEPDDLPDIDGDPFGGPPSFEPAARSPAPAVRHQPDPGDWDSMQQIGGSTPRGGAFGGGDEPDGDPAEEFSAFGGARSVAELGRHPDEPEPKGSYRADEGGHDDVVGSFGDDDDQAEIPKGSLYREDPDDAADADEGDQSLSMDDGADADEGAGEDEEEDGKPSLVDRLKRLAIPVAAVAAIGGAGYVGWGFLSPMLSGSGEAVPIQTAAPIVPKQPAGGLPAFPPTAQAQQRPALPGSAGSLPALPGQQPLAVAQQPVPPRPVGQPALPQPPVLPQAPTPLLPPAQTYSSAPALQQQTVQPVLPGPAPAEPVRTAAAVPSLGGALNGRNALPADIEAKLAAIATDVALLRSRQEDAARSAQSDRDELRGRLGEVERRLGDARRPPAAQAEREEAKPRRVEREAPAERPARSARRDEPRAAYQVASADDGMPPLKPKVVQGFALKGVSRGVASVEGRGGVVEVGVGQTIPGVGEVKAIRRYGSDWVVVVGKGVIVQQ</sequence>
<dbReference type="EMBL" id="CP001511">
    <property type="protein sequence ID" value="ACS43574.1"/>
    <property type="molecule type" value="Genomic_DNA"/>
</dbReference>
<dbReference type="HOGENOM" id="CLU_496780_0_0_5"/>
<feature type="compositionally biased region" description="Basic and acidic residues" evidence="1">
    <location>
        <begin position="407"/>
        <end position="470"/>
    </location>
</feature>
<feature type="compositionally biased region" description="Pro residues" evidence="1">
    <location>
        <begin position="309"/>
        <end position="335"/>
    </location>
</feature>
<feature type="compositionally biased region" description="Low complexity" evidence="1">
    <location>
        <begin position="27"/>
        <end position="50"/>
    </location>
</feature>
<feature type="region of interest" description="Disordered" evidence="1">
    <location>
        <begin position="1"/>
        <end position="215"/>
    </location>
</feature>
<feature type="compositionally biased region" description="Acidic residues" evidence="1">
    <location>
        <begin position="178"/>
        <end position="189"/>
    </location>
</feature>
<feature type="compositionally biased region" description="Basic and acidic residues" evidence="1">
    <location>
        <begin position="133"/>
        <end position="156"/>
    </location>
</feature>
<dbReference type="AlphaFoldDB" id="C5B542"/>
<organism evidence="3 4">
    <name type="scientific">Methylorubrum extorquens (strain ATCC 14718 / DSM 1338 / JCM 2805 / NCIMB 9133 / AM1)</name>
    <name type="common">Methylobacterium extorquens</name>
    <dbReference type="NCBI Taxonomy" id="272630"/>
    <lineage>
        <taxon>Bacteria</taxon>
        <taxon>Pseudomonadati</taxon>
        <taxon>Pseudomonadota</taxon>
        <taxon>Alphaproteobacteria</taxon>
        <taxon>Hyphomicrobiales</taxon>
        <taxon>Methylobacteriaceae</taxon>
        <taxon>Methylorubrum</taxon>
    </lineage>
</organism>
<keyword evidence="2" id="KW-0472">Membrane</keyword>
<feature type="transmembrane region" description="Helical" evidence="2">
    <location>
        <begin position="223"/>
        <end position="244"/>
    </location>
</feature>
<keyword evidence="2" id="KW-0812">Transmembrane</keyword>